<reference evidence="2" key="1">
    <citation type="journal article" date="2015" name="Nature">
        <title>Complex archaea that bridge the gap between prokaryotes and eukaryotes.</title>
        <authorList>
            <person name="Spang A."/>
            <person name="Saw J.H."/>
            <person name="Jorgensen S.L."/>
            <person name="Zaremba-Niedzwiedzka K."/>
            <person name="Martijn J."/>
            <person name="Lind A.E."/>
            <person name="van Eijk R."/>
            <person name="Schleper C."/>
            <person name="Guy L."/>
            <person name="Ettema T.J."/>
        </authorList>
    </citation>
    <scope>NUCLEOTIDE SEQUENCE</scope>
</reference>
<proteinExistence type="predicted"/>
<evidence type="ECO:0000313" key="2">
    <source>
        <dbReference type="EMBL" id="KKK76284.1"/>
    </source>
</evidence>
<dbReference type="InterPro" id="IPR025246">
    <property type="entry name" value="IS30-like_HTH"/>
</dbReference>
<dbReference type="Pfam" id="PF13936">
    <property type="entry name" value="HTH_38"/>
    <property type="match status" value="1"/>
</dbReference>
<dbReference type="PANTHER" id="PTHR10948">
    <property type="entry name" value="TRANSPOSASE"/>
    <property type="match status" value="1"/>
</dbReference>
<evidence type="ECO:0000259" key="1">
    <source>
        <dbReference type="Pfam" id="PF13936"/>
    </source>
</evidence>
<dbReference type="GO" id="GO:0005829">
    <property type="term" value="C:cytosol"/>
    <property type="evidence" value="ECO:0007669"/>
    <property type="project" value="TreeGrafter"/>
</dbReference>
<feature type="domain" description="Transposase IS30-like HTH" evidence="1">
    <location>
        <begin position="3"/>
        <end position="45"/>
    </location>
</feature>
<sequence length="88" mass="10204">MPCHHLTFEQRNVIYRMKILGKSNAEIARCLGCHRGTISRELQRNAEFDGRYFSASAQALANARRRAHIRRPCTGDEVLMAYIERKIK</sequence>
<dbReference type="GO" id="GO:0032196">
    <property type="term" value="P:transposition"/>
    <property type="evidence" value="ECO:0007669"/>
    <property type="project" value="TreeGrafter"/>
</dbReference>
<gene>
    <name evidence="2" type="ORF">LCGC14_2865230</name>
</gene>
<dbReference type="PANTHER" id="PTHR10948:SF23">
    <property type="entry name" value="TRANSPOSASE INSI FOR INSERTION SEQUENCE ELEMENT IS30A-RELATED"/>
    <property type="match status" value="1"/>
</dbReference>
<comment type="caution">
    <text evidence="2">The sequence shown here is derived from an EMBL/GenBank/DDBJ whole genome shotgun (WGS) entry which is preliminary data.</text>
</comment>
<dbReference type="InterPro" id="IPR036388">
    <property type="entry name" value="WH-like_DNA-bd_sf"/>
</dbReference>
<dbReference type="Gene3D" id="1.10.10.10">
    <property type="entry name" value="Winged helix-like DNA-binding domain superfamily/Winged helix DNA-binding domain"/>
    <property type="match status" value="1"/>
</dbReference>
<dbReference type="InterPro" id="IPR051917">
    <property type="entry name" value="Transposase-Integrase"/>
</dbReference>
<dbReference type="AlphaFoldDB" id="A0A0F9ACR0"/>
<dbReference type="EMBL" id="LAZR01055471">
    <property type="protein sequence ID" value="KKK76284.1"/>
    <property type="molecule type" value="Genomic_DNA"/>
</dbReference>
<feature type="non-terminal residue" evidence="2">
    <location>
        <position position="88"/>
    </location>
</feature>
<name>A0A0F9ACR0_9ZZZZ</name>
<protein>
    <recommendedName>
        <fullName evidence="1">Transposase IS30-like HTH domain-containing protein</fullName>
    </recommendedName>
</protein>
<dbReference type="GO" id="GO:0004803">
    <property type="term" value="F:transposase activity"/>
    <property type="evidence" value="ECO:0007669"/>
    <property type="project" value="TreeGrafter"/>
</dbReference>
<organism evidence="2">
    <name type="scientific">marine sediment metagenome</name>
    <dbReference type="NCBI Taxonomy" id="412755"/>
    <lineage>
        <taxon>unclassified sequences</taxon>
        <taxon>metagenomes</taxon>
        <taxon>ecological metagenomes</taxon>
    </lineage>
</organism>
<accession>A0A0F9ACR0</accession>